<dbReference type="EMBL" id="QPJD01000022">
    <property type="protein sequence ID" value="RCW41645.1"/>
    <property type="molecule type" value="Genomic_DNA"/>
</dbReference>
<sequence>MYLIPRNVGGRFEFFEGFGIKELIFCALGALIGLGLTFLLDLFSVSRFVKILPVPGITAVVFFIVKVDPRLGTSMISSFINQKKFISKPRRYFYIFGEGRKQR</sequence>
<dbReference type="OrthoDB" id="2615912at2"/>
<accession>A0A368VJE0</accession>
<gene>
    <name evidence="2" type="ORF">DFP97_12281</name>
</gene>
<dbReference type="AlphaFoldDB" id="A0A368VJE0"/>
<keyword evidence="1" id="KW-0812">Transmembrane</keyword>
<evidence type="ECO:0000313" key="3">
    <source>
        <dbReference type="Proteomes" id="UP000252415"/>
    </source>
</evidence>
<organism evidence="2 3">
    <name type="scientific">Paenibacillus prosopidis</name>
    <dbReference type="NCBI Taxonomy" id="630520"/>
    <lineage>
        <taxon>Bacteria</taxon>
        <taxon>Bacillati</taxon>
        <taxon>Bacillota</taxon>
        <taxon>Bacilli</taxon>
        <taxon>Bacillales</taxon>
        <taxon>Paenibacillaceae</taxon>
        <taxon>Paenibacillus</taxon>
    </lineage>
</organism>
<feature type="transmembrane region" description="Helical" evidence="1">
    <location>
        <begin position="45"/>
        <end position="65"/>
    </location>
</feature>
<protein>
    <recommendedName>
        <fullName evidence="4">PrgI family protein</fullName>
    </recommendedName>
</protein>
<keyword evidence="1" id="KW-1133">Transmembrane helix</keyword>
<dbReference type="Proteomes" id="UP000252415">
    <property type="component" value="Unassembled WGS sequence"/>
</dbReference>
<evidence type="ECO:0000313" key="2">
    <source>
        <dbReference type="EMBL" id="RCW41645.1"/>
    </source>
</evidence>
<reference evidence="2 3" key="1">
    <citation type="submission" date="2018-07" db="EMBL/GenBank/DDBJ databases">
        <title>Genomic Encyclopedia of Type Strains, Phase III (KMG-III): the genomes of soil and plant-associated and newly described type strains.</title>
        <authorList>
            <person name="Whitman W."/>
        </authorList>
    </citation>
    <scope>NUCLEOTIDE SEQUENCE [LARGE SCALE GENOMIC DNA]</scope>
    <source>
        <strain evidence="2 3">CECT 7506</strain>
    </source>
</reference>
<keyword evidence="3" id="KW-1185">Reference proteome</keyword>
<comment type="caution">
    <text evidence="2">The sequence shown here is derived from an EMBL/GenBank/DDBJ whole genome shotgun (WGS) entry which is preliminary data.</text>
</comment>
<name>A0A368VJE0_9BACL</name>
<evidence type="ECO:0008006" key="4">
    <source>
        <dbReference type="Google" id="ProtNLM"/>
    </source>
</evidence>
<evidence type="ECO:0000256" key="1">
    <source>
        <dbReference type="SAM" id="Phobius"/>
    </source>
</evidence>
<keyword evidence="1" id="KW-0472">Membrane</keyword>
<proteinExistence type="predicted"/>
<dbReference type="RefSeq" id="WP_114383741.1">
    <property type="nucleotide sequence ID" value="NZ_QPJD01000022.1"/>
</dbReference>
<feature type="transmembrane region" description="Helical" evidence="1">
    <location>
        <begin position="20"/>
        <end position="39"/>
    </location>
</feature>